<evidence type="ECO:0008006" key="3">
    <source>
        <dbReference type="Google" id="ProtNLM"/>
    </source>
</evidence>
<proteinExistence type="predicted"/>
<reference evidence="1" key="2">
    <citation type="submission" date="2021-04" db="EMBL/GenBank/DDBJ databases">
        <authorList>
            <person name="Gilroy R."/>
        </authorList>
    </citation>
    <scope>NUCLEOTIDE SEQUENCE</scope>
    <source>
        <strain evidence="1">ChiBcec18-1249</strain>
    </source>
</reference>
<name>A0A9D2RRA0_9FIRM</name>
<dbReference type="AlphaFoldDB" id="A0A9D2RRA0"/>
<evidence type="ECO:0000313" key="1">
    <source>
        <dbReference type="EMBL" id="HJB13115.1"/>
    </source>
</evidence>
<organism evidence="1 2">
    <name type="scientific">Candidatus Oscillibacter excrementigallinarum</name>
    <dbReference type="NCBI Taxonomy" id="2838716"/>
    <lineage>
        <taxon>Bacteria</taxon>
        <taxon>Bacillati</taxon>
        <taxon>Bacillota</taxon>
        <taxon>Clostridia</taxon>
        <taxon>Eubacteriales</taxon>
        <taxon>Oscillospiraceae</taxon>
        <taxon>Oscillibacter</taxon>
    </lineage>
</organism>
<evidence type="ECO:0000313" key="2">
    <source>
        <dbReference type="Proteomes" id="UP000823824"/>
    </source>
</evidence>
<reference evidence="1" key="1">
    <citation type="journal article" date="2021" name="PeerJ">
        <title>Extensive microbial diversity within the chicken gut microbiome revealed by metagenomics and culture.</title>
        <authorList>
            <person name="Gilroy R."/>
            <person name="Ravi A."/>
            <person name="Getino M."/>
            <person name="Pursley I."/>
            <person name="Horton D.L."/>
            <person name="Alikhan N.F."/>
            <person name="Baker D."/>
            <person name="Gharbi K."/>
            <person name="Hall N."/>
            <person name="Watson M."/>
            <person name="Adriaenssens E.M."/>
            <person name="Foster-Nyarko E."/>
            <person name="Jarju S."/>
            <person name="Secka A."/>
            <person name="Antonio M."/>
            <person name="Oren A."/>
            <person name="Chaudhuri R.R."/>
            <person name="La Ragione R."/>
            <person name="Hildebrand F."/>
            <person name="Pallen M.J."/>
        </authorList>
    </citation>
    <scope>NUCLEOTIDE SEQUENCE</scope>
    <source>
        <strain evidence="1">ChiBcec18-1249</strain>
    </source>
</reference>
<gene>
    <name evidence="1" type="ORF">H9787_05330</name>
</gene>
<dbReference type="EMBL" id="DWZJ01000044">
    <property type="protein sequence ID" value="HJB13115.1"/>
    <property type="molecule type" value="Genomic_DNA"/>
</dbReference>
<protein>
    <recommendedName>
        <fullName evidence="3">Flavodoxin-like domain-containing protein</fullName>
    </recommendedName>
</protein>
<dbReference type="Proteomes" id="UP000823824">
    <property type="component" value="Unassembled WGS sequence"/>
</dbReference>
<dbReference type="InterPro" id="IPR029039">
    <property type="entry name" value="Flavoprotein-like_sf"/>
</dbReference>
<accession>A0A9D2RRA0</accession>
<dbReference type="SUPFAM" id="SSF52218">
    <property type="entry name" value="Flavoproteins"/>
    <property type="match status" value="1"/>
</dbReference>
<sequence>MSDILCIYYSRTGNTKKAMEEIASALDAELVELRDGVDRSGWRGWLRCGLDAMRKSTRPVAPVETARPLGEYRLVILGTPVWAGRTSSVMRSFLKDRGGEIANAAYVLTRSSGAQYQEVYRQMDLSVPAGHRAAVSLRSGDVGVAFWQEEFLRQVRAFLEGQ</sequence>
<dbReference type="Gene3D" id="3.40.50.360">
    <property type="match status" value="1"/>
</dbReference>
<comment type="caution">
    <text evidence="1">The sequence shown here is derived from an EMBL/GenBank/DDBJ whole genome shotgun (WGS) entry which is preliminary data.</text>
</comment>